<keyword evidence="5" id="KW-1185">Reference proteome</keyword>
<sequence length="258" mass="26463">MTRAPTTRFALRHLILAAAIACTLPASHAAGEWFGGEKVQGSTILKRQTRALGHFTGVALGLPAKVEVRIGDTESVSIETDDNLLPLVETVIEDGTLQLRPNKRNLNLQTRTMKIVVQARNLDHISIGGSGSIDADALRGDKVRINIGGSGSIVVKGMEADNAVIAVGGSGSLTSGAGSLNKASISIGGSGGVDIGRVLAREAKISVAGSGEATVWASDSLNASIAGSGDVKYYGDPKVSKSVAGSGNTRRLGDAPQR</sequence>
<feature type="region of interest" description="Disordered" evidence="1">
    <location>
        <begin position="236"/>
        <end position="258"/>
    </location>
</feature>
<dbReference type="EMBL" id="CP065053">
    <property type="protein sequence ID" value="QPI49445.1"/>
    <property type="molecule type" value="Genomic_DNA"/>
</dbReference>
<dbReference type="PANTHER" id="PTHR39200">
    <property type="entry name" value="HYPOTHETICAL EXPORTED PROTEIN"/>
    <property type="match status" value="1"/>
</dbReference>
<accession>A0AA49A8A8</accession>
<reference evidence="4 5" key="1">
    <citation type="submission" date="2020-11" db="EMBL/GenBank/DDBJ databases">
        <authorList>
            <person name="Sun Q."/>
        </authorList>
    </citation>
    <scope>NUCLEOTIDE SEQUENCE [LARGE SCALE GENOMIC DNA]</scope>
    <source>
        <strain evidence="4 5">P8398</strain>
    </source>
</reference>
<dbReference type="Gene3D" id="2.160.20.120">
    <property type="match status" value="1"/>
</dbReference>
<feature type="signal peptide" evidence="2">
    <location>
        <begin position="1"/>
        <end position="29"/>
    </location>
</feature>
<evidence type="ECO:0000259" key="3">
    <source>
        <dbReference type="Pfam" id="PF10988"/>
    </source>
</evidence>
<protein>
    <submittedName>
        <fullName evidence="4">DUF2807 domain-containing protein</fullName>
    </submittedName>
</protein>
<evidence type="ECO:0000256" key="1">
    <source>
        <dbReference type="SAM" id="MobiDB-lite"/>
    </source>
</evidence>
<name>A0AA49A8A8_9BURK</name>
<evidence type="ECO:0000256" key="2">
    <source>
        <dbReference type="SAM" id="SignalP"/>
    </source>
</evidence>
<organism evidence="4 5">
    <name type="scientific">Massilia antarctica</name>
    <dbReference type="NCBI Taxonomy" id="2765360"/>
    <lineage>
        <taxon>Bacteria</taxon>
        <taxon>Pseudomonadati</taxon>
        <taxon>Pseudomonadota</taxon>
        <taxon>Betaproteobacteria</taxon>
        <taxon>Burkholderiales</taxon>
        <taxon>Oxalobacteraceae</taxon>
        <taxon>Telluria group</taxon>
        <taxon>Massilia</taxon>
    </lineage>
</organism>
<gene>
    <name evidence="4" type="ORF">IV454_29085</name>
</gene>
<proteinExistence type="predicted"/>
<dbReference type="InterPro" id="IPR021255">
    <property type="entry name" value="DUF2807"/>
</dbReference>
<dbReference type="Pfam" id="PF10988">
    <property type="entry name" value="DUF2807"/>
    <property type="match status" value="1"/>
</dbReference>
<dbReference type="RefSeq" id="WP_206089125.1">
    <property type="nucleotide sequence ID" value="NZ_CP065053.1"/>
</dbReference>
<feature type="chain" id="PRO_5046451710" evidence="2">
    <location>
        <begin position="30"/>
        <end position="258"/>
    </location>
</feature>
<dbReference type="Proteomes" id="UP000662888">
    <property type="component" value="Chromosome"/>
</dbReference>
<feature type="domain" description="Putative auto-transporter adhesin head GIN" evidence="3">
    <location>
        <begin position="54"/>
        <end position="237"/>
    </location>
</feature>
<keyword evidence="2" id="KW-0732">Signal</keyword>
<evidence type="ECO:0000313" key="4">
    <source>
        <dbReference type="EMBL" id="QPI49445.1"/>
    </source>
</evidence>
<evidence type="ECO:0000313" key="5">
    <source>
        <dbReference type="Proteomes" id="UP000662888"/>
    </source>
</evidence>
<dbReference type="PANTHER" id="PTHR39200:SF1">
    <property type="entry name" value="AUTO-TRANSPORTER ADHESIN HEAD GIN DOMAIN-CONTAINING PROTEIN-RELATED"/>
    <property type="match status" value="1"/>
</dbReference>